<dbReference type="RefSeq" id="WP_150092852.1">
    <property type="nucleotide sequence ID" value="NZ_JBFUOH010000059.1"/>
</dbReference>
<gene>
    <name evidence="1" type="ORF">F2Q65_09735</name>
</gene>
<organism evidence="1 2">
    <name type="scientific">Thiohalocapsa marina</name>
    <dbReference type="NCBI Taxonomy" id="424902"/>
    <lineage>
        <taxon>Bacteria</taxon>
        <taxon>Pseudomonadati</taxon>
        <taxon>Pseudomonadota</taxon>
        <taxon>Gammaproteobacteria</taxon>
        <taxon>Chromatiales</taxon>
        <taxon>Chromatiaceae</taxon>
        <taxon>Thiohalocapsa</taxon>
    </lineage>
</organism>
<evidence type="ECO:0000313" key="1">
    <source>
        <dbReference type="EMBL" id="KAA6185179.1"/>
    </source>
</evidence>
<accession>A0A5M8FKD6</accession>
<comment type="caution">
    <text evidence="1">The sequence shown here is derived from an EMBL/GenBank/DDBJ whole genome shotgun (WGS) entry which is preliminary data.</text>
</comment>
<dbReference type="Proteomes" id="UP000322981">
    <property type="component" value="Unassembled WGS sequence"/>
</dbReference>
<keyword evidence="2" id="KW-1185">Reference proteome</keyword>
<sequence>MTLDRARELITTQLQFGSGYNRNAVRLLLGEVQRTHGQQAVDGLIGEFDLEQAFGLRPGTDFSGVGR</sequence>
<dbReference type="EMBL" id="VWXX01000012">
    <property type="protein sequence ID" value="KAA6185179.1"/>
    <property type="molecule type" value="Genomic_DNA"/>
</dbReference>
<dbReference type="OrthoDB" id="8566293at2"/>
<evidence type="ECO:0000313" key="2">
    <source>
        <dbReference type="Proteomes" id="UP000322981"/>
    </source>
</evidence>
<dbReference type="AlphaFoldDB" id="A0A5M8FKD6"/>
<reference evidence="1 2" key="1">
    <citation type="submission" date="2019-09" db="EMBL/GenBank/DDBJ databases">
        <title>Whole-genome sequence of the purple sulfur bacterium Thiohalocapsa marina DSM 19078.</title>
        <authorList>
            <person name="Kyndt J.A."/>
            <person name="Meyer T.E."/>
        </authorList>
    </citation>
    <scope>NUCLEOTIDE SEQUENCE [LARGE SCALE GENOMIC DNA]</scope>
    <source>
        <strain evidence="1 2">DSM 19078</strain>
    </source>
</reference>
<name>A0A5M8FKD6_9GAMM</name>
<protein>
    <submittedName>
        <fullName evidence="1">Uncharacterized protein</fullName>
    </submittedName>
</protein>
<proteinExistence type="predicted"/>